<reference evidence="8" key="2">
    <citation type="submission" date="2025-08" db="UniProtKB">
        <authorList>
            <consortium name="Ensembl"/>
        </authorList>
    </citation>
    <scope>IDENTIFICATION</scope>
    <source>
        <strain evidence="8">Isolate ISIS603380</strain>
    </source>
</reference>
<evidence type="ECO:0000313" key="8">
    <source>
        <dbReference type="Ensembl" id="ENSLAFP00000027941.1"/>
    </source>
</evidence>
<comment type="function">
    <text evidence="5">Component of the large ribosomal subunit. The ribosome is a large ribonucleoprotein complex responsible for the synthesis of proteins in the cell.</text>
</comment>
<evidence type="ECO:0000256" key="4">
    <source>
        <dbReference type="ARBA" id="ARBA00023274"/>
    </source>
</evidence>
<keyword evidence="4" id="KW-0687">Ribonucleoprotein</keyword>
<evidence type="ECO:0000256" key="1">
    <source>
        <dbReference type="ARBA" id="ARBA00010808"/>
    </source>
</evidence>
<evidence type="ECO:0000256" key="6">
    <source>
        <dbReference type="ARBA" id="ARBA00035230"/>
    </source>
</evidence>
<dbReference type="PANTHER" id="PTHR10956:SF48">
    <property type="entry name" value="60S RIBOSOMAL PROTEIN L31"/>
    <property type="match status" value="1"/>
</dbReference>
<dbReference type="STRING" id="9785.ENSLAFP00000027941"/>
<keyword evidence="3" id="KW-0689">Ribosomal protein</keyword>
<dbReference type="Gene3D" id="3.10.440.10">
    <property type="match status" value="1"/>
</dbReference>
<dbReference type="InterPro" id="IPR023621">
    <property type="entry name" value="Ribosomal_eL31_dom_sf"/>
</dbReference>
<name>G3UJD3_LOXAF</name>
<comment type="subunit">
    <text evidence="2">Component of the large ribosomal subunit.</text>
</comment>
<sequence>TAPAKKDGEMKSHSVLNEAVTREGTINIPRCLRGVGFKKRAPWALKESQKFAMKGMGTPDVHSDTRLNKALWAKGIRNIPYSTHVWLSRKHNEHADSPNKLSTLVTYVPVTTVKHLQSMRMKTV</sequence>
<proteinExistence type="inferred from homology"/>
<dbReference type="InterPro" id="IPR000054">
    <property type="entry name" value="Ribosomal_eL31"/>
</dbReference>
<reference evidence="8" key="3">
    <citation type="submission" date="2025-09" db="UniProtKB">
        <authorList>
            <consortium name="Ensembl"/>
        </authorList>
    </citation>
    <scope>IDENTIFICATION</scope>
    <source>
        <strain evidence="8">Isolate ISIS603380</strain>
    </source>
</reference>
<dbReference type="InParanoid" id="G3UJD3"/>
<keyword evidence="9" id="KW-1185">Reference proteome</keyword>
<dbReference type="Proteomes" id="UP000007646">
    <property type="component" value="Unassembled WGS sequence"/>
</dbReference>
<dbReference type="GeneTree" id="ENSGT00950000183030"/>
<evidence type="ECO:0000256" key="5">
    <source>
        <dbReference type="ARBA" id="ARBA00034092"/>
    </source>
</evidence>
<dbReference type="PANTHER" id="PTHR10956">
    <property type="entry name" value="60S RIBOSOMAL PROTEIN L31"/>
    <property type="match status" value="1"/>
</dbReference>
<protein>
    <recommendedName>
        <fullName evidence="6">Large ribosomal subunit protein eL31</fullName>
    </recommendedName>
    <alternativeName>
        <fullName evidence="7">60S ribosomal protein L31</fullName>
    </alternativeName>
</protein>
<dbReference type="HOGENOM" id="CLU_112570_1_1_1"/>
<evidence type="ECO:0000256" key="2">
    <source>
        <dbReference type="ARBA" id="ARBA00011133"/>
    </source>
</evidence>
<evidence type="ECO:0000256" key="7">
    <source>
        <dbReference type="ARBA" id="ARBA00035337"/>
    </source>
</evidence>
<dbReference type="Pfam" id="PF01198">
    <property type="entry name" value="Ribosomal_L31e"/>
    <property type="match status" value="1"/>
</dbReference>
<dbReference type="eggNOG" id="KOG0893">
    <property type="taxonomic scope" value="Eukaryota"/>
</dbReference>
<reference evidence="8 9" key="1">
    <citation type="submission" date="2009-06" db="EMBL/GenBank/DDBJ databases">
        <title>The Genome Sequence of Loxodonta africana (African elephant).</title>
        <authorList>
            <person name="Di Palma F."/>
            <person name="Heiman D."/>
            <person name="Young S."/>
            <person name="Johnson J."/>
            <person name="Lander E.S."/>
            <person name="Lindblad-Toh K."/>
        </authorList>
    </citation>
    <scope>NUCLEOTIDE SEQUENCE [LARGE SCALE GENOMIC DNA]</scope>
    <source>
        <strain evidence="8 9">Isolate ISIS603380</strain>
    </source>
</reference>
<organism evidence="8 9">
    <name type="scientific">Loxodonta africana</name>
    <name type="common">African elephant</name>
    <dbReference type="NCBI Taxonomy" id="9785"/>
    <lineage>
        <taxon>Eukaryota</taxon>
        <taxon>Metazoa</taxon>
        <taxon>Chordata</taxon>
        <taxon>Craniata</taxon>
        <taxon>Vertebrata</taxon>
        <taxon>Euteleostomi</taxon>
        <taxon>Mammalia</taxon>
        <taxon>Eutheria</taxon>
        <taxon>Afrotheria</taxon>
        <taxon>Proboscidea</taxon>
        <taxon>Elephantidae</taxon>
        <taxon>Loxodonta</taxon>
    </lineage>
</organism>
<dbReference type="SUPFAM" id="SSF54575">
    <property type="entry name" value="Ribosomal protein L31e"/>
    <property type="match status" value="1"/>
</dbReference>
<dbReference type="FunFam" id="3.10.440.10:FF:000001">
    <property type="entry name" value="60S ribosomal protein L31"/>
    <property type="match status" value="1"/>
</dbReference>
<dbReference type="Ensembl" id="ENSLAFT00000037444.1">
    <property type="protein sequence ID" value="ENSLAFP00000027941.1"/>
    <property type="gene ID" value="ENSLAFG00000026158.1"/>
</dbReference>
<dbReference type="GO" id="GO:0022625">
    <property type="term" value="C:cytosolic large ribosomal subunit"/>
    <property type="evidence" value="ECO:0007669"/>
    <property type="project" value="TreeGrafter"/>
</dbReference>
<accession>G3UJD3</accession>
<evidence type="ECO:0000256" key="3">
    <source>
        <dbReference type="ARBA" id="ARBA00022980"/>
    </source>
</evidence>
<dbReference type="CDD" id="cd00463">
    <property type="entry name" value="Ribosomal_L31e"/>
    <property type="match status" value="1"/>
</dbReference>
<dbReference type="GO" id="GO:0003735">
    <property type="term" value="F:structural constituent of ribosome"/>
    <property type="evidence" value="ECO:0007669"/>
    <property type="project" value="InterPro"/>
</dbReference>
<dbReference type="SMART" id="SM01380">
    <property type="entry name" value="Ribosomal_L31e"/>
    <property type="match status" value="1"/>
</dbReference>
<evidence type="ECO:0000313" key="9">
    <source>
        <dbReference type="Proteomes" id="UP000007646"/>
    </source>
</evidence>
<comment type="similarity">
    <text evidence="1">Belongs to the eukaryotic ribosomal protein eL31 family.</text>
</comment>
<dbReference type="GO" id="GO:0002181">
    <property type="term" value="P:cytoplasmic translation"/>
    <property type="evidence" value="ECO:0007669"/>
    <property type="project" value="TreeGrafter"/>
</dbReference>
<dbReference type="AlphaFoldDB" id="G3UJD3"/>